<keyword evidence="3" id="KW-0004">4Fe-4S</keyword>
<evidence type="ECO:0000256" key="6">
    <source>
        <dbReference type="ARBA" id="ARBA00023004"/>
    </source>
</evidence>
<feature type="domain" description="Aldehyde ferredoxin oxidoreductase N-terminal" evidence="9">
    <location>
        <begin position="1"/>
        <end position="204"/>
    </location>
</feature>
<gene>
    <name evidence="10" type="ORF">SAMN05660235_02089</name>
</gene>
<dbReference type="InterPro" id="IPR051919">
    <property type="entry name" value="W-dependent_AOR"/>
</dbReference>
<dbReference type="GO" id="GO:0046872">
    <property type="term" value="F:metal ion binding"/>
    <property type="evidence" value="ECO:0007669"/>
    <property type="project" value="UniProtKB-KW"/>
</dbReference>
<dbReference type="GO" id="GO:0016625">
    <property type="term" value="F:oxidoreductase activity, acting on the aldehyde or oxo group of donors, iron-sulfur protein as acceptor"/>
    <property type="evidence" value="ECO:0007669"/>
    <property type="project" value="InterPro"/>
</dbReference>
<dbReference type="OrthoDB" id="9763894at2"/>
<dbReference type="Pfam" id="PF01314">
    <property type="entry name" value="AFOR_C"/>
    <property type="match status" value="1"/>
</dbReference>
<sequence>MFYRVNMATLTITPEDGAAYKGLGGRALTSRIVSAEVDPNAHPLGKLNKLVFATGLLSGTGAPNAGRMSLGAKSPLTGTIKESNVGGAMGHKLGRLGVEAIIVEDLPQDDKTYVLKVDKDGLALIEMPELKGLNIYDTVAKLQAKFGEKVAIGVIGTAGENKMASACVGFTDMEGAPTRQAGRGGLGAVMASKGLKAIVVDDTGANNVSFADEAAFRAGAKKLANALLKHPVTSQGLPTYGTDVLVNTLSEAGGLPTRNFSVGRFEGANNIGGETLHAVCKERGGKTGHACSPGCIIRCSNIYKDAAGNVVTGGLEYESCWSLGADCGIDNLDDIAVLNRMCDDYGVDTIEMGVTLGVAMEAGLAQFGDGKAAIELLKEVGKASPLGRILGAGAAVTGKAFGVRRVPVVKSQAIPAYDPRAVKGIGVTYATTTMGADHTAGYAVAANILGVGGKVDPLSPAGQVELSRNLQIATSFLDSTGLCLFVAFAILDIPEGLDGIVEMCNARYGWNKSLDDYLELGKQVLRDERGFNKAAGFNDDADDLPDFFRSEPLPPHNTVFDVPKEELKSLFNF</sequence>
<evidence type="ECO:0000256" key="2">
    <source>
        <dbReference type="ARBA" id="ARBA00011032"/>
    </source>
</evidence>
<dbReference type="Gene3D" id="1.10.569.10">
    <property type="entry name" value="Aldehyde Ferredoxin Oxidoreductase Protein, subunit A, domain 2"/>
    <property type="match status" value="1"/>
</dbReference>
<dbReference type="GO" id="GO:0009055">
    <property type="term" value="F:electron transfer activity"/>
    <property type="evidence" value="ECO:0007669"/>
    <property type="project" value="InterPro"/>
</dbReference>
<comment type="cofactor">
    <cofactor evidence="8">
        <name>tungstopterin</name>
        <dbReference type="ChEBI" id="CHEBI:30402"/>
    </cofactor>
</comment>
<dbReference type="SMART" id="SM00790">
    <property type="entry name" value="AFOR_N"/>
    <property type="match status" value="1"/>
</dbReference>
<keyword evidence="6" id="KW-0408">Iron</keyword>
<dbReference type="PANTHER" id="PTHR30038:SF0">
    <property type="entry name" value="TUNGSTEN-CONTAINING ALDEHYDE FERREDOXIN OXIDOREDUCTASE"/>
    <property type="match status" value="1"/>
</dbReference>
<evidence type="ECO:0000313" key="11">
    <source>
        <dbReference type="Proteomes" id="UP000243333"/>
    </source>
</evidence>
<comment type="similarity">
    <text evidence="2">Belongs to the AOR/FOR family.</text>
</comment>
<dbReference type="InterPro" id="IPR001203">
    <property type="entry name" value="OxRdtase_Ald_Fedxn_C"/>
</dbReference>
<dbReference type="InterPro" id="IPR013985">
    <property type="entry name" value="Ald_Fedxn_OxRdtase_dom3"/>
</dbReference>
<dbReference type="GO" id="GO:0051539">
    <property type="term" value="F:4 iron, 4 sulfur cluster binding"/>
    <property type="evidence" value="ECO:0007669"/>
    <property type="project" value="UniProtKB-KW"/>
</dbReference>
<dbReference type="RefSeq" id="WP_093690620.1">
    <property type="nucleotide sequence ID" value="NZ_FNBU01000016.1"/>
</dbReference>
<evidence type="ECO:0000259" key="9">
    <source>
        <dbReference type="SMART" id="SM00790"/>
    </source>
</evidence>
<comment type="cofactor">
    <cofactor evidence="1">
        <name>[4Fe-4S] cluster</name>
        <dbReference type="ChEBI" id="CHEBI:49883"/>
    </cofactor>
</comment>
<dbReference type="InterPro" id="IPR013983">
    <property type="entry name" value="Ald_Fedxn_OxRdtase_N"/>
</dbReference>
<dbReference type="PANTHER" id="PTHR30038">
    <property type="entry name" value="ALDEHYDE FERREDOXIN OXIDOREDUCTASE"/>
    <property type="match status" value="1"/>
</dbReference>
<keyword evidence="11" id="KW-1185">Reference proteome</keyword>
<dbReference type="SUPFAM" id="SSF56228">
    <property type="entry name" value="Aldehyde ferredoxin oxidoreductase, N-terminal domain"/>
    <property type="match status" value="1"/>
</dbReference>
<dbReference type="STRING" id="1123285.SAMN05660235_02089"/>
<dbReference type="Gene3D" id="1.10.599.10">
    <property type="entry name" value="Aldehyde Ferredoxin Oxidoreductase Protein, subunit A, domain 3"/>
    <property type="match status" value="1"/>
</dbReference>
<protein>
    <submittedName>
        <fullName evidence="10">Aldehyde:ferredoxin oxidoreductase</fullName>
    </submittedName>
</protein>
<keyword evidence="5" id="KW-0560">Oxidoreductase</keyword>
<evidence type="ECO:0000256" key="7">
    <source>
        <dbReference type="ARBA" id="ARBA00023014"/>
    </source>
</evidence>
<evidence type="ECO:0000313" key="10">
    <source>
        <dbReference type="EMBL" id="SDF59157.1"/>
    </source>
</evidence>
<evidence type="ECO:0000256" key="4">
    <source>
        <dbReference type="ARBA" id="ARBA00022723"/>
    </source>
</evidence>
<keyword evidence="4" id="KW-0479">Metal-binding</keyword>
<accession>A0A1G7MBJ6</accession>
<dbReference type="Proteomes" id="UP000243333">
    <property type="component" value="Unassembled WGS sequence"/>
</dbReference>
<evidence type="ECO:0000256" key="5">
    <source>
        <dbReference type="ARBA" id="ARBA00023002"/>
    </source>
</evidence>
<evidence type="ECO:0000256" key="8">
    <source>
        <dbReference type="ARBA" id="ARBA00049934"/>
    </source>
</evidence>
<dbReference type="InterPro" id="IPR036021">
    <property type="entry name" value="Tungsten_al_ferr_oxy-like_C"/>
</dbReference>
<dbReference type="SUPFAM" id="SSF48310">
    <property type="entry name" value="Aldehyde ferredoxin oxidoreductase, C-terminal domains"/>
    <property type="match status" value="1"/>
</dbReference>
<dbReference type="Pfam" id="PF02730">
    <property type="entry name" value="AFOR_N"/>
    <property type="match status" value="1"/>
</dbReference>
<dbReference type="EMBL" id="FNBU01000016">
    <property type="protein sequence ID" value="SDF59157.1"/>
    <property type="molecule type" value="Genomic_DNA"/>
</dbReference>
<dbReference type="Gene3D" id="3.60.9.10">
    <property type="entry name" value="Aldehyde ferredoxin oxidoreductase, N-terminal domain"/>
    <property type="match status" value="1"/>
</dbReference>
<dbReference type="InterPro" id="IPR036503">
    <property type="entry name" value="Ald_Fedxn_OxRdtase_N_sf"/>
</dbReference>
<keyword evidence="7" id="KW-0411">Iron-sulfur</keyword>
<dbReference type="AlphaFoldDB" id="A0A1G7MBJ6"/>
<organism evidence="10 11">
    <name type="scientific">Sporolituus thermophilus DSM 23256</name>
    <dbReference type="NCBI Taxonomy" id="1123285"/>
    <lineage>
        <taxon>Bacteria</taxon>
        <taxon>Bacillati</taxon>
        <taxon>Bacillota</taxon>
        <taxon>Negativicutes</taxon>
        <taxon>Selenomonadales</taxon>
        <taxon>Sporomusaceae</taxon>
        <taxon>Sporolituus</taxon>
    </lineage>
</organism>
<name>A0A1G7MBJ6_9FIRM</name>
<evidence type="ECO:0000256" key="3">
    <source>
        <dbReference type="ARBA" id="ARBA00022485"/>
    </source>
</evidence>
<evidence type="ECO:0000256" key="1">
    <source>
        <dbReference type="ARBA" id="ARBA00001966"/>
    </source>
</evidence>
<dbReference type="InterPro" id="IPR013984">
    <property type="entry name" value="Ald_Fedxn_OxRdtase_dom2"/>
</dbReference>
<proteinExistence type="inferred from homology"/>
<reference evidence="11" key="1">
    <citation type="submission" date="2016-10" db="EMBL/GenBank/DDBJ databases">
        <authorList>
            <person name="Varghese N."/>
            <person name="Submissions S."/>
        </authorList>
    </citation>
    <scope>NUCLEOTIDE SEQUENCE [LARGE SCALE GENOMIC DNA]</scope>
    <source>
        <strain evidence="11">DSM 23256</strain>
    </source>
</reference>